<comment type="caution">
    <text evidence="2">The sequence shown here is derived from an EMBL/GenBank/DDBJ whole genome shotgun (WGS) entry which is preliminary data.</text>
</comment>
<organism evidence="2 3">
    <name type="scientific">Paenibacillus phyllosphaerae</name>
    <dbReference type="NCBI Taxonomy" id="274593"/>
    <lineage>
        <taxon>Bacteria</taxon>
        <taxon>Bacillati</taxon>
        <taxon>Bacillota</taxon>
        <taxon>Bacilli</taxon>
        <taxon>Bacillales</taxon>
        <taxon>Paenibacillaceae</taxon>
        <taxon>Paenibacillus</taxon>
    </lineage>
</organism>
<accession>A0A7W5FKL0</accession>
<evidence type="ECO:0000256" key="1">
    <source>
        <dbReference type="SAM" id="SignalP"/>
    </source>
</evidence>
<keyword evidence="3" id="KW-1185">Reference proteome</keyword>
<protein>
    <submittedName>
        <fullName evidence="2">Uncharacterized protein</fullName>
    </submittedName>
</protein>
<dbReference type="Pfam" id="PF18952">
    <property type="entry name" value="DUF5696"/>
    <property type="match status" value="1"/>
</dbReference>
<dbReference type="InterPro" id="IPR043751">
    <property type="entry name" value="DUF5696"/>
</dbReference>
<dbReference type="EMBL" id="JACHXK010000001">
    <property type="protein sequence ID" value="MBB3108027.1"/>
    <property type="molecule type" value="Genomic_DNA"/>
</dbReference>
<evidence type="ECO:0000313" key="2">
    <source>
        <dbReference type="EMBL" id="MBB3108027.1"/>
    </source>
</evidence>
<proteinExistence type="predicted"/>
<name>A0A7W5FKL0_9BACL</name>
<dbReference type="AlphaFoldDB" id="A0A7W5FKL0"/>
<feature type="signal peptide" evidence="1">
    <location>
        <begin position="1"/>
        <end position="27"/>
    </location>
</feature>
<feature type="chain" id="PRO_5030944977" evidence="1">
    <location>
        <begin position="28"/>
        <end position="852"/>
    </location>
</feature>
<sequence length="852" mass="94283">MNMGIARYALLGACFLLGITATGCSNAQSGSRVDAGSQTVAAFTPGKALNASFTDSRVSGMKGVAESEQLRLFIEEETGAIAVLQKRTGEVWYSNPPERSTDKLAAGVNKDLLSAQIKLDFYNSFGQINAINSFTDSASYKQIKAEAIDGGVSVSYQFGTAQKTAEDLPKMLSGKRFEELSGKLDKAGQRALKIAYTENDEQSAFERNDSALNGLQLERALAAMEQAGYTDEDLQKDMAELGFTQEKPAPRIFQAKVNYTLEGDSLLVHVPVAGIQYPAEYPVNMISLLSFFGAGGTNDQGSLFVPDGAGSLIHFNNGKTKYPAYQQAVYGADQTMDRAEDPAREQEVRLPVFGIIREGRAMLGIIEEGASVATINADIAGRLNGYNYVYPSFYVVNKGEVTLDANGQQRSLPKFQERPMKSDYKVRYAFLSGDNASYPGMARYYQQYLEKNEGLPKRSDKSQAADVPFYLQLIGGITKEKHIVGIPYRSLEPLTTWDQAQDIVNRMQELNINQIKLRYSGWFNDGLDHKVPDSIKVDGEIGGSKGMREFAAFAQDKGVSFFPDVALLAANSGADFDQNKEASRTLRDVPAELYPIDLALNRRDRQKSPSYVISPRYVPSYVESALDGLREFQAGGIALRDLADSLNSDYRENNQIDRTESEGISKHALADVREANEQVMASGGNAYALPYLTDITNAPLSDSGFKLEDEEVPFYPMVIRGYAEYTGAPYNLSTYTNERQYVLKSLEYGANVYFEWIYEPNYKVKDTEYNHLYAVHYGLWIDKAADIYKQVNQALKPVQGKRITGHEKLQEGVFKTVYENGYYVIVNYNRASVTVEGKTIEAESYVTGGEPA</sequence>
<dbReference type="Proteomes" id="UP000570361">
    <property type="component" value="Unassembled WGS sequence"/>
</dbReference>
<dbReference type="PROSITE" id="PS51257">
    <property type="entry name" value="PROKAR_LIPOPROTEIN"/>
    <property type="match status" value="1"/>
</dbReference>
<evidence type="ECO:0000313" key="3">
    <source>
        <dbReference type="Proteomes" id="UP000570361"/>
    </source>
</evidence>
<keyword evidence="1" id="KW-0732">Signal</keyword>
<reference evidence="2 3" key="1">
    <citation type="submission" date="2020-08" db="EMBL/GenBank/DDBJ databases">
        <title>Genomic Encyclopedia of Type Strains, Phase III (KMG-III): the genomes of soil and plant-associated and newly described type strains.</title>
        <authorList>
            <person name="Whitman W."/>
        </authorList>
    </citation>
    <scope>NUCLEOTIDE SEQUENCE [LARGE SCALE GENOMIC DNA]</scope>
    <source>
        <strain evidence="2 3">CECT 5862</strain>
    </source>
</reference>
<gene>
    <name evidence="2" type="ORF">FHS18_000055</name>
</gene>